<gene>
    <name evidence="1" type="ORF">PCAL00307_LOCUS3748</name>
</gene>
<organism evidence="1">
    <name type="scientific">Pelagomonas calceolata</name>
    <dbReference type="NCBI Taxonomy" id="35677"/>
    <lineage>
        <taxon>Eukaryota</taxon>
        <taxon>Sar</taxon>
        <taxon>Stramenopiles</taxon>
        <taxon>Ochrophyta</taxon>
        <taxon>Pelagophyceae</taxon>
        <taxon>Pelagomonadales</taxon>
        <taxon>Pelagomonadaceae</taxon>
        <taxon>Pelagomonas</taxon>
    </lineage>
</organism>
<evidence type="ECO:0000313" key="1">
    <source>
        <dbReference type="EMBL" id="CAE0688314.1"/>
    </source>
</evidence>
<proteinExistence type="predicted"/>
<protein>
    <submittedName>
        <fullName evidence="1">Uncharacterized protein</fullName>
    </submittedName>
</protein>
<accession>A0A7S3ZNE2</accession>
<name>A0A7S3ZNE2_9STRA</name>
<sequence>MAQNVSTEDGRQASAESFAGQDTRGLVPYGKPLENADIYWVGTVEMKPGNLPKHRFKLMVGLGEPERFSGLGRDDLARAQFAARKFGEGILAIGQDGEPTLQRNTSIILEAAEFLETCMIIDIQFLGTLPEVPMLGPPLREYSLAATPIRRLLRNPALQHPGIANSLP</sequence>
<dbReference type="EMBL" id="HBIW01004602">
    <property type="protein sequence ID" value="CAE0688314.1"/>
    <property type="molecule type" value="Transcribed_RNA"/>
</dbReference>
<reference evidence="1" key="1">
    <citation type="submission" date="2021-01" db="EMBL/GenBank/DDBJ databases">
        <authorList>
            <person name="Corre E."/>
            <person name="Pelletier E."/>
            <person name="Niang G."/>
            <person name="Scheremetjew M."/>
            <person name="Finn R."/>
            <person name="Kale V."/>
            <person name="Holt S."/>
            <person name="Cochrane G."/>
            <person name="Meng A."/>
            <person name="Brown T."/>
            <person name="Cohen L."/>
        </authorList>
    </citation>
    <scope>NUCLEOTIDE SEQUENCE</scope>
    <source>
        <strain evidence="1">CCMP1756</strain>
    </source>
</reference>
<dbReference type="AlphaFoldDB" id="A0A7S3ZNE2"/>